<reference evidence="3 4" key="1">
    <citation type="submission" date="2013-05" db="EMBL/GenBank/DDBJ databases">
        <title>Draft genome of the parasitic nematode Anyclostoma ceylanicum.</title>
        <authorList>
            <person name="Mitreva M."/>
        </authorList>
    </citation>
    <scope>NUCLEOTIDE SEQUENCE [LARGE SCALE GENOMIC DNA]</scope>
</reference>
<feature type="region of interest" description="Disordered" evidence="1">
    <location>
        <begin position="101"/>
        <end position="123"/>
    </location>
</feature>
<proteinExistence type="predicted"/>
<organism evidence="3 4">
    <name type="scientific">Ancylostoma ceylanicum</name>
    <dbReference type="NCBI Taxonomy" id="53326"/>
    <lineage>
        <taxon>Eukaryota</taxon>
        <taxon>Metazoa</taxon>
        <taxon>Ecdysozoa</taxon>
        <taxon>Nematoda</taxon>
        <taxon>Chromadorea</taxon>
        <taxon>Rhabditida</taxon>
        <taxon>Rhabditina</taxon>
        <taxon>Rhabditomorpha</taxon>
        <taxon>Strongyloidea</taxon>
        <taxon>Ancylostomatidae</taxon>
        <taxon>Ancylostomatinae</taxon>
        <taxon>Ancylostoma</taxon>
    </lineage>
</organism>
<evidence type="ECO:0000313" key="4">
    <source>
        <dbReference type="Proteomes" id="UP000054495"/>
    </source>
</evidence>
<evidence type="ECO:0000256" key="1">
    <source>
        <dbReference type="SAM" id="MobiDB-lite"/>
    </source>
</evidence>
<dbReference type="Proteomes" id="UP000054495">
    <property type="component" value="Unassembled WGS sequence"/>
</dbReference>
<evidence type="ECO:0000313" key="3">
    <source>
        <dbReference type="EMBL" id="EPB80856.1"/>
    </source>
</evidence>
<accession>A0A0D6MC30</accession>
<dbReference type="AlphaFoldDB" id="A0A0D6MC30"/>
<feature type="region of interest" description="Disordered" evidence="1">
    <location>
        <begin position="135"/>
        <end position="170"/>
    </location>
</feature>
<gene>
    <name evidence="3" type="ORF">ANCCEY_00058</name>
</gene>
<feature type="compositionally biased region" description="Basic and acidic residues" evidence="1">
    <location>
        <begin position="24"/>
        <end position="38"/>
    </location>
</feature>
<protein>
    <submittedName>
        <fullName evidence="3">Uncharacterized protein</fullName>
    </submittedName>
</protein>
<feature type="compositionally biased region" description="Low complexity" evidence="1">
    <location>
        <begin position="102"/>
        <end position="123"/>
    </location>
</feature>
<sequence>MRLLLLVLVGCVAATNSSSSKNKRAIDDSTHSIKRSEIVEGSGDDSGAKHSVSSPDVEIHGSGYGSDDEDGDSIHGSGASIVDVVEGSGKVIPSVQHRPQVTTTTTTTHMPPVHSSSDSDQSHVFNPVVPIRQLPKDDVTTTSSTTTTTTSSTRRVAIQPATTPDPTATQSPFHPVLKPGIFAGALSIVVGISIIQYNSRPIADQLIWILLNCSVCLCPNASFRRYNFRSSLRLRQRLNSISSGALSDSIMHNIFQVVVLGYAAGCSTYRWKGILGGHYPLDVLL</sequence>
<feature type="region of interest" description="Disordered" evidence="1">
    <location>
        <begin position="18"/>
        <end position="77"/>
    </location>
</feature>
<keyword evidence="4" id="KW-1185">Reference proteome</keyword>
<keyword evidence="2" id="KW-0732">Signal</keyword>
<feature type="compositionally biased region" description="Low complexity" evidence="1">
    <location>
        <begin position="140"/>
        <end position="170"/>
    </location>
</feature>
<feature type="chain" id="PRO_5002307962" evidence="2">
    <location>
        <begin position="20"/>
        <end position="285"/>
    </location>
</feature>
<name>A0A0D6MC30_9BILA</name>
<evidence type="ECO:0000256" key="2">
    <source>
        <dbReference type="SAM" id="SignalP"/>
    </source>
</evidence>
<feature type="signal peptide" evidence="2">
    <location>
        <begin position="1"/>
        <end position="19"/>
    </location>
</feature>
<dbReference type="EMBL" id="KE124775">
    <property type="protein sequence ID" value="EPB80856.1"/>
    <property type="molecule type" value="Genomic_DNA"/>
</dbReference>